<dbReference type="InterPro" id="IPR037401">
    <property type="entry name" value="SnoaL-like"/>
</dbReference>
<name>A0A7S0RGZ6_9CHLO</name>
<dbReference type="InterPro" id="IPR032710">
    <property type="entry name" value="NTF2-like_dom_sf"/>
</dbReference>
<sequence length="207" mass="21645">MLLTKFGNSPVLAQRPRQGVPPKCRALCALPSKHEAYTDRRSVAVALGAALITLVQPTIAGPAYAKNTKAAPTPVEQVQGLLKALDANDETAVLAACAKNVLFKAPVSYPGDNLGGEFKGRYGALTYLTRWKNATEGLTSVGAKVTPGDGPDQVVVTARLQGRMKATGNKFSLSTTRVFRVGAEGIVSMVTYYDGAPLAKAAGVKTA</sequence>
<dbReference type="AlphaFoldDB" id="A0A7S0RGZ6"/>
<dbReference type="EMBL" id="HBFB01013083">
    <property type="protein sequence ID" value="CAD8676328.1"/>
    <property type="molecule type" value="Transcribed_RNA"/>
</dbReference>
<proteinExistence type="predicted"/>
<reference evidence="2" key="1">
    <citation type="submission" date="2021-01" db="EMBL/GenBank/DDBJ databases">
        <authorList>
            <person name="Corre E."/>
            <person name="Pelletier E."/>
            <person name="Niang G."/>
            <person name="Scheremetjew M."/>
            <person name="Finn R."/>
            <person name="Kale V."/>
            <person name="Holt S."/>
            <person name="Cochrane G."/>
            <person name="Meng A."/>
            <person name="Brown T."/>
            <person name="Cohen L."/>
        </authorList>
    </citation>
    <scope>NUCLEOTIDE SEQUENCE</scope>
    <source>
        <strain evidence="2">SAG 11-49</strain>
    </source>
</reference>
<dbReference type="Pfam" id="PF12680">
    <property type="entry name" value="SnoaL_2"/>
    <property type="match status" value="1"/>
</dbReference>
<evidence type="ECO:0000259" key="1">
    <source>
        <dbReference type="Pfam" id="PF12680"/>
    </source>
</evidence>
<dbReference type="Gene3D" id="3.10.450.50">
    <property type="match status" value="1"/>
</dbReference>
<feature type="domain" description="SnoaL-like" evidence="1">
    <location>
        <begin position="78"/>
        <end position="185"/>
    </location>
</feature>
<accession>A0A7S0RGZ6</accession>
<organism evidence="2">
    <name type="scientific">Chlamydomonas leiostraca</name>
    <dbReference type="NCBI Taxonomy" id="1034604"/>
    <lineage>
        <taxon>Eukaryota</taxon>
        <taxon>Viridiplantae</taxon>
        <taxon>Chlorophyta</taxon>
        <taxon>core chlorophytes</taxon>
        <taxon>Chlorophyceae</taxon>
        <taxon>CS clade</taxon>
        <taxon>Chlamydomonadales</taxon>
        <taxon>Chlamydomonadaceae</taxon>
        <taxon>Chlamydomonas</taxon>
    </lineage>
</organism>
<protein>
    <recommendedName>
        <fullName evidence="1">SnoaL-like domain-containing protein</fullName>
    </recommendedName>
</protein>
<dbReference type="SUPFAM" id="SSF54427">
    <property type="entry name" value="NTF2-like"/>
    <property type="match status" value="1"/>
</dbReference>
<evidence type="ECO:0000313" key="2">
    <source>
        <dbReference type="EMBL" id="CAD8676328.1"/>
    </source>
</evidence>
<gene>
    <name evidence="2" type="ORF">CLEI1391_LOCUS7385</name>
</gene>